<dbReference type="Proteomes" id="UP001432401">
    <property type="component" value="Unassembled WGS sequence"/>
</dbReference>
<organism evidence="3 4">
    <name type="scientific">Nocardiopsis tropica</name>
    <dbReference type="NCBI Taxonomy" id="109330"/>
    <lineage>
        <taxon>Bacteria</taxon>
        <taxon>Bacillati</taxon>
        <taxon>Actinomycetota</taxon>
        <taxon>Actinomycetes</taxon>
        <taxon>Streptosporangiales</taxon>
        <taxon>Nocardiopsidaceae</taxon>
        <taxon>Nocardiopsis</taxon>
    </lineage>
</organism>
<feature type="domain" description="A-factor biosynthesis hotdog" evidence="2">
    <location>
        <begin position="25"/>
        <end position="160"/>
    </location>
</feature>
<gene>
    <name evidence="3" type="ORF">ABUK86_07760</name>
</gene>
<protein>
    <submittedName>
        <fullName evidence="3">AfsA-related hotdog domain-containing protein</fullName>
    </submittedName>
</protein>
<sequence length="332" mass="35295">MASVAEMDIDIPADLGFRATLDRTLVHRSAVSEVFVTDLRPVSETDVVAAAQLPLNHGYFSDHGRSPAVFDVLLLLEAGRQAAIAGTHAHMGARAGTQMIVDRFAIDTDPAALLCGDRPGELVIDNRFTVVRRRRDRVRAGRVEQVFRVDGVRAGTHTMDVLFLTPGEYEAVRHAQLGGPAPLTSGQTAAPTGVEPRTVGRTNPLNVVLGAPVVRDGALTAEVRPRWDNPSLFDHPYDHLPAAVLTEAARQLALAVPVPGGSGTPGARRVTGVRAGFTGFAELTSPVLASTPADGAATGERRVRFEQDGARIADTTLTVTDTSRLGTEETPR</sequence>
<proteinExistence type="predicted"/>
<evidence type="ECO:0000259" key="2">
    <source>
        <dbReference type="Pfam" id="PF03756"/>
    </source>
</evidence>
<dbReference type="InterPro" id="IPR005509">
    <property type="entry name" value="AfsA_hotdog_dom"/>
</dbReference>
<reference evidence="3 4" key="1">
    <citation type="submission" date="2024-06" db="EMBL/GenBank/DDBJ databases">
        <authorList>
            <person name="Bataeva Y.V."/>
            <person name="Grigorian L.N."/>
            <person name="Solomentsev V.I."/>
        </authorList>
    </citation>
    <scope>NUCLEOTIDE SEQUENCE [LARGE SCALE GENOMIC DNA]</scope>
    <source>
        <strain evidence="4">SCPM-O-B-12605 (RCAM04882)</strain>
    </source>
</reference>
<keyword evidence="4" id="KW-1185">Reference proteome</keyword>
<dbReference type="EMBL" id="JBEQNB010000004">
    <property type="protein sequence ID" value="MES0833665.1"/>
    <property type="molecule type" value="Genomic_DNA"/>
</dbReference>
<feature type="domain" description="A-factor biosynthesis hotdog" evidence="2">
    <location>
        <begin position="199"/>
        <end position="319"/>
    </location>
</feature>
<evidence type="ECO:0000256" key="1">
    <source>
        <dbReference type="SAM" id="MobiDB-lite"/>
    </source>
</evidence>
<accession>A0ABV1ZRC5</accession>
<dbReference type="RefSeq" id="WP_352983044.1">
    <property type="nucleotide sequence ID" value="NZ_JBEQNA010000005.1"/>
</dbReference>
<evidence type="ECO:0000313" key="3">
    <source>
        <dbReference type="EMBL" id="MES0833665.1"/>
    </source>
</evidence>
<dbReference type="Pfam" id="PF03756">
    <property type="entry name" value="AfsA"/>
    <property type="match status" value="2"/>
</dbReference>
<name>A0ABV1ZRC5_9ACTN</name>
<feature type="region of interest" description="Disordered" evidence="1">
    <location>
        <begin position="179"/>
        <end position="201"/>
    </location>
</feature>
<comment type="caution">
    <text evidence="3">The sequence shown here is derived from an EMBL/GenBank/DDBJ whole genome shotgun (WGS) entry which is preliminary data.</text>
</comment>
<evidence type="ECO:0000313" key="4">
    <source>
        <dbReference type="Proteomes" id="UP001432401"/>
    </source>
</evidence>